<dbReference type="PATRIC" id="fig|1110509.7.peg.894"/>
<keyword evidence="4" id="KW-1185">Reference proteome</keyword>
<dbReference type="GO" id="GO:1904680">
    <property type="term" value="F:peptide transmembrane transporter activity"/>
    <property type="evidence" value="ECO:0007669"/>
    <property type="project" value="TreeGrafter"/>
</dbReference>
<dbReference type="AlphaFoldDB" id="G7WKZ1"/>
<dbReference type="InterPro" id="IPR000914">
    <property type="entry name" value="SBP_5_dom"/>
</dbReference>
<dbReference type="Proteomes" id="UP000005877">
    <property type="component" value="Chromosome"/>
</dbReference>
<organism evidence="3 4">
    <name type="scientific">Methanothrix harundinacea (strain 6Ac)</name>
    <name type="common">Methanosaeta harundinacea</name>
    <dbReference type="NCBI Taxonomy" id="1110509"/>
    <lineage>
        <taxon>Archaea</taxon>
        <taxon>Methanobacteriati</taxon>
        <taxon>Methanobacteriota</taxon>
        <taxon>Stenosarchaea group</taxon>
        <taxon>Methanomicrobia</taxon>
        <taxon>Methanotrichales</taxon>
        <taxon>Methanotrichaceae</taxon>
        <taxon>Methanothrix</taxon>
    </lineage>
</organism>
<proteinExistence type="predicted"/>
<dbReference type="GO" id="GO:0043190">
    <property type="term" value="C:ATP-binding cassette (ABC) transporter complex"/>
    <property type="evidence" value="ECO:0007669"/>
    <property type="project" value="InterPro"/>
</dbReference>
<dbReference type="SUPFAM" id="SSF53850">
    <property type="entry name" value="Periplasmic binding protein-like II"/>
    <property type="match status" value="1"/>
</dbReference>
<dbReference type="PANTHER" id="PTHR30290:SF64">
    <property type="entry name" value="ABC TRANSPORTER PERIPLASMIC BINDING PROTEIN"/>
    <property type="match status" value="1"/>
</dbReference>
<dbReference type="KEGG" id="mhi:Mhar_0801"/>
<dbReference type="GeneID" id="12509970"/>
<protein>
    <submittedName>
        <fullName evidence="3">Extracellular solute-binding protein, family 5</fullName>
    </submittedName>
</protein>
<dbReference type="GO" id="GO:0042597">
    <property type="term" value="C:periplasmic space"/>
    <property type="evidence" value="ECO:0007669"/>
    <property type="project" value="UniProtKB-ARBA"/>
</dbReference>
<evidence type="ECO:0000313" key="3">
    <source>
        <dbReference type="EMBL" id="AET64174.1"/>
    </source>
</evidence>
<evidence type="ECO:0000256" key="1">
    <source>
        <dbReference type="ARBA" id="ARBA00022729"/>
    </source>
</evidence>
<dbReference type="GO" id="GO:0015833">
    <property type="term" value="P:peptide transport"/>
    <property type="evidence" value="ECO:0007669"/>
    <property type="project" value="TreeGrafter"/>
</dbReference>
<dbReference type="CDD" id="cd08520">
    <property type="entry name" value="PBP2_NikA_DppA_OppA_like_21"/>
    <property type="match status" value="1"/>
</dbReference>
<evidence type="ECO:0000259" key="2">
    <source>
        <dbReference type="Pfam" id="PF00496"/>
    </source>
</evidence>
<feature type="domain" description="Solute-binding protein family 5" evidence="2">
    <location>
        <begin position="81"/>
        <end position="418"/>
    </location>
</feature>
<dbReference type="RefSeq" id="WP_014586359.1">
    <property type="nucleotide sequence ID" value="NC_017527.1"/>
</dbReference>
<gene>
    <name evidence="3" type="ordered locus">Mhar_0801</name>
</gene>
<dbReference type="Pfam" id="PF00496">
    <property type="entry name" value="SBP_bac_5"/>
    <property type="match status" value="1"/>
</dbReference>
<accession>G7WKZ1</accession>
<dbReference type="Gene3D" id="3.40.190.10">
    <property type="entry name" value="Periplasmic binding protein-like II"/>
    <property type="match status" value="1"/>
</dbReference>
<dbReference type="PANTHER" id="PTHR30290">
    <property type="entry name" value="PERIPLASMIC BINDING COMPONENT OF ABC TRANSPORTER"/>
    <property type="match status" value="1"/>
</dbReference>
<dbReference type="Gene3D" id="3.10.105.10">
    <property type="entry name" value="Dipeptide-binding Protein, Domain 3"/>
    <property type="match status" value="1"/>
</dbReference>
<keyword evidence="1" id="KW-0732">Signal</keyword>
<dbReference type="InterPro" id="IPR039424">
    <property type="entry name" value="SBP_5"/>
</dbReference>
<evidence type="ECO:0000313" key="4">
    <source>
        <dbReference type="Proteomes" id="UP000005877"/>
    </source>
</evidence>
<dbReference type="STRING" id="1110509.Mhar_0801"/>
<sequence>MKGKLSMGSAIGLLLAAGLLIMTALSGAAAAEEDVEVYTMGDATGDWGYPSPYAHYVRGPGIVRMTFIFDTLVWKNDTGRVPALAESWEMEGDDVFLFRLREGVTWHDGEPFGADDVVFTVEYNKEHPYPLVDNGIIDRAEKVDDYKVRIYLSEPYAPFLDQVAGTLPILPEHIWKDVSDPTSFLEDEALIGTGPYTLADYDKVQGTYQYRAYDDYYLGAPRVKEIRYVKISSAIAAASLMQGDVEAVDIQPGMIDQLSGFEILEMPEHASVYKLMINHQKEPMSDKRFRQALAYAIDRDELVEIVVQGYGLAGSPGFIPPDNDWYNPEMEGLYPHDPARAEELLEDMGYGGETVELLINGGDTRAGRIGELIKEDLEAVGIGVDLRAMDSKTIDSKVQGWEFDLTVNSHGGLIGDPSILALLTTSWEHFNSARYQESDELADLLEAQVREMDEDERGELIDRAQALHAEEVPTLALFYPDSFVAHDGVVDLYYTWNGITLGTPTALGNKLAFVGV</sequence>
<reference evidence="3 4" key="1">
    <citation type="journal article" date="2012" name="PLoS ONE">
        <title>The genome characteristics and predicted function of methyl-group oxidation pathway in the obligate aceticlastic methanogens, Methanosaeta spp.</title>
        <authorList>
            <person name="Zhu J."/>
            <person name="Zheng H."/>
            <person name="Ai G."/>
            <person name="Zhang G."/>
            <person name="Liu D."/>
            <person name="Liu X."/>
            <person name="Dong X."/>
        </authorList>
    </citation>
    <scope>NUCLEOTIDE SEQUENCE [LARGE SCALE GENOMIC DNA]</scope>
    <source>
        <strain evidence="3 4">6Ac</strain>
    </source>
</reference>
<dbReference type="Gene3D" id="3.90.76.10">
    <property type="entry name" value="Dipeptide-binding Protein, Domain 1"/>
    <property type="match status" value="1"/>
</dbReference>
<dbReference type="EMBL" id="CP003117">
    <property type="protein sequence ID" value="AET64174.1"/>
    <property type="molecule type" value="Genomic_DNA"/>
</dbReference>
<name>G7WKZ1_METH6</name>
<dbReference type="PIRSF" id="PIRSF002741">
    <property type="entry name" value="MppA"/>
    <property type="match status" value="1"/>
</dbReference>
<dbReference type="InterPro" id="IPR030678">
    <property type="entry name" value="Peptide/Ni-bd"/>
</dbReference>
<dbReference type="HOGENOM" id="CLU_017028_8_4_2"/>